<keyword evidence="6" id="KW-0238">DNA-binding</keyword>
<dbReference type="PROSITE" id="PS50157">
    <property type="entry name" value="ZINC_FINGER_C2H2_2"/>
    <property type="match status" value="1"/>
</dbReference>
<feature type="compositionally biased region" description="Basic and acidic residues" evidence="10">
    <location>
        <begin position="171"/>
        <end position="189"/>
    </location>
</feature>
<keyword evidence="4 9" id="KW-0863">Zinc-finger</keyword>
<comment type="caution">
    <text evidence="12">The sequence shown here is derived from an EMBL/GenBank/DDBJ whole genome shotgun (WGS) entry which is preliminary data.</text>
</comment>
<keyword evidence="7" id="KW-0539">Nucleus</keyword>
<evidence type="ECO:0000256" key="2">
    <source>
        <dbReference type="ARBA" id="ARBA00022723"/>
    </source>
</evidence>
<evidence type="ECO:0000256" key="10">
    <source>
        <dbReference type="SAM" id="MobiDB-lite"/>
    </source>
</evidence>
<name>A0ABD2WTH1_9HYME</name>
<comment type="subcellular location">
    <subcellularLocation>
        <location evidence="1">Nucleus</location>
    </subcellularLocation>
</comment>
<keyword evidence="5" id="KW-0862">Zinc</keyword>
<feature type="region of interest" description="Disordered" evidence="10">
    <location>
        <begin position="540"/>
        <end position="560"/>
    </location>
</feature>
<comment type="similarity">
    <text evidence="8">Belongs to the snail C2H2-type zinc-finger protein family.</text>
</comment>
<dbReference type="InterPro" id="IPR050527">
    <property type="entry name" value="Snail/Krueppel_Znf"/>
</dbReference>
<feature type="domain" description="C2H2-type" evidence="11">
    <location>
        <begin position="561"/>
        <end position="593"/>
    </location>
</feature>
<dbReference type="EMBL" id="JBJJXI010000072">
    <property type="protein sequence ID" value="KAL3396346.1"/>
    <property type="molecule type" value="Genomic_DNA"/>
</dbReference>
<sequence>MYCQIFKLINDLYHLLFAIISGNSKIRPVPSLTKISKPKPKPSHVRDLFKSGVKNDRSKSENVPSANENVQSKDENIQIIYENVRSTVITSVPSLYKAHRKKGRPASAFKNPRAFTSIPLSQTKAIMSILPNPLTMKKTVSKHFPNLSPEVSLEKVKNVKAKESSGSNDATGDRRRSTTRNVDYRERSSRSPVLENGARVIRKKSKKDKNKKRGRPAKSRNFSIPVIKVEKKEDDFIDVVGLEPRERHDDNRKKRVGRPPRKLPLDNKTVKVEDLLSKLKTRDYGKMKKRGRGRPKRLFNSLPFVKTEMNDLKLKSSYVKLTKLVVPDKTDKGPQQSEASVDAQPELPSDGDSAVVKPDNPENNPDCNIYEIANGANVEEVKSSDEADPIAIDDTTVWLQEDSSSSAAGGALNFTSYLCKNCSAGFRRVADLYRHKCGPIPPRYACPYCEKRDHYSSNINRHVKRWHPNMPIKSPSARASGLHTAVDLLQALPVPQVQSALQPKIDHDRPFALLLRQRPPVQVSVLRDPRSQLVQHLSARSRAYAARPTRQPRLAQGNKRHPCPRCLRTYKHRSHMLRHYKYECESSHRFQCPYCQLPLRQRTQAWRHIKHLHPNQQMYCIDVATNTTLVRSGWSNN</sequence>
<evidence type="ECO:0000256" key="1">
    <source>
        <dbReference type="ARBA" id="ARBA00004123"/>
    </source>
</evidence>
<keyword evidence="2" id="KW-0479">Metal-binding</keyword>
<accession>A0ABD2WTH1</accession>
<reference evidence="12 13" key="1">
    <citation type="journal article" date="2024" name="bioRxiv">
        <title>A reference genome for Trichogramma kaykai: A tiny desert-dwelling parasitoid wasp with competing sex-ratio distorters.</title>
        <authorList>
            <person name="Culotta J."/>
            <person name="Lindsey A.R."/>
        </authorList>
    </citation>
    <scope>NUCLEOTIDE SEQUENCE [LARGE SCALE GENOMIC DNA]</scope>
    <source>
        <strain evidence="12 13">KSX58</strain>
    </source>
</reference>
<gene>
    <name evidence="12" type="ORF">TKK_009756</name>
</gene>
<dbReference type="GO" id="GO:0008270">
    <property type="term" value="F:zinc ion binding"/>
    <property type="evidence" value="ECO:0007669"/>
    <property type="project" value="UniProtKB-KW"/>
</dbReference>
<dbReference type="PANTHER" id="PTHR24388:SF54">
    <property type="entry name" value="PROTEIN ESCARGOT"/>
    <property type="match status" value="1"/>
</dbReference>
<dbReference type="AlphaFoldDB" id="A0ABD2WTH1"/>
<keyword evidence="3" id="KW-0677">Repeat</keyword>
<dbReference type="GO" id="GO:0003677">
    <property type="term" value="F:DNA binding"/>
    <property type="evidence" value="ECO:0007669"/>
    <property type="project" value="UniProtKB-KW"/>
</dbReference>
<feature type="region of interest" description="Disordered" evidence="10">
    <location>
        <begin position="328"/>
        <end position="365"/>
    </location>
</feature>
<evidence type="ECO:0000259" key="11">
    <source>
        <dbReference type="PROSITE" id="PS50157"/>
    </source>
</evidence>
<keyword evidence="13" id="KW-1185">Reference proteome</keyword>
<dbReference type="GO" id="GO:0005634">
    <property type="term" value="C:nucleus"/>
    <property type="evidence" value="ECO:0007669"/>
    <property type="project" value="UniProtKB-SubCell"/>
</dbReference>
<evidence type="ECO:0000256" key="3">
    <source>
        <dbReference type="ARBA" id="ARBA00022737"/>
    </source>
</evidence>
<evidence type="ECO:0000256" key="5">
    <source>
        <dbReference type="ARBA" id="ARBA00022833"/>
    </source>
</evidence>
<feature type="region of interest" description="Disordered" evidence="10">
    <location>
        <begin position="155"/>
        <end position="224"/>
    </location>
</feature>
<evidence type="ECO:0000256" key="8">
    <source>
        <dbReference type="ARBA" id="ARBA00037948"/>
    </source>
</evidence>
<feature type="compositionally biased region" description="Basic residues" evidence="10">
    <location>
        <begin position="200"/>
        <end position="218"/>
    </location>
</feature>
<dbReference type="Gene3D" id="3.30.160.60">
    <property type="entry name" value="Classic Zinc Finger"/>
    <property type="match status" value="2"/>
</dbReference>
<evidence type="ECO:0000256" key="9">
    <source>
        <dbReference type="PROSITE-ProRule" id="PRU00042"/>
    </source>
</evidence>
<evidence type="ECO:0000256" key="4">
    <source>
        <dbReference type="ARBA" id="ARBA00022771"/>
    </source>
</evidence>
<evidence type="ECO:0000313" key="12">
    <source>
        <dbReference type="EMBL" id="KAL3396346.1"/>
    </source>
</evidence>
<organism evidence="12 13">
    <name type="scientific">Trichogramma kaykai</name>
    <dbReference type="NCBI Taxonomy" id="54128"/>
    <lineage>
        <taxon>Eukaryota</taxon>
        <taxon>Metazoa</taxon>
        <taxon>Ecdysozoa</taxon>
        <taxon>Arthropoda</taxon>
        <taxon>Hexapoda</taxon>
        <taxon>Insecta</taxon>
        <taxon>Pterygota</taxon>
        <taxon>Neoptera</taxon>
        <taxon>Endopterygota</taxon>
        <taxon>Hymenoptera</taxon>
        <taxon>Apocrita</taxon>
        <taxon>Proctotrupomorpha</taxon>
        <taxon>Chalcidoidea</taxon>
        <taxon>Trichogrammatidae</taxon>
        <taxon>Trichogramma</taxon>
    </lineage>
</organism>
<dbReference type="PROSITE" id="PS00028">
    <property type="entry name" value="ZINC_FINGER_C2H2_1"/>
    <property type="match status" value="1"/>
</dbReference>
<dbReference type="InterPro" id="IPR013087">
    <property type="entry name" value="Znf_C2H2_type"/>
</dbReference>
<dbReference type="PANTHER" id="PTHR24388">
    <property type="entry name" value="ZINC FINGER PROTEIN"/>
    <property type="match status" value="1"/>
</dbReference>
<dbReference type="SMART" id="SM00355">
    <property type="entry name" value="ZnF_C2H2"/>
    <property type="match status" value="4"/>
</dbReference>
<dbReference type="Proteomes" id="UP001627154">
    <property type="component" value="Unassembled WGS sequence"/>
</dbReference>
<proteinExistence type="inferred from homology"/>
<evidence type="ECO:0000313" key="13">
    <source>
        <dbReference type="Proteomes" id="UP001627154"/>
    </source>
</evidence>
<evidence type="ECO:0000256" key="7">
    <source>
        <dbReference type="ARBA" id="ARBA00023242"/>
    </source>
</evidence>
<protein>
    <recommendedName>
        <fullName evidence="11">C2H2-type domain-containing protein</fullName>
    </recommendedName>
</protein>
<evidence type="ECO:0000256" key="6">
    <source>
        <dbReference type="ARBA" id="ARBA00023125"/>
    </source>
</evidence>